<keyword evidence="1" id="KW-1133">Transmembrane helix</keyword>
<sequence>MKTAGSLLKEARESSSYSLEELSKRTKIREEYLRAIENDSYDGLPSGPFVRGFLRSFANEVGVNPETIVATYRRDFGTVENTGLFPKGLLNPIRRKTHMMINPVLFGILVVCAVVLGFVVYQWQLFVQPPQLTIYEPIENQELRSPVLVRGVTASDAVVTVNQTQVATDQDGKFTTQVELNLGDQTVSVETSNRQGKTRVVLRHVNVIK</sequence>
<dbReference type="SUPFAM" id="SSF47413">
    <property type="entry name" value="lambda repressor-like DNA-binding domains"/>
    <property type="match status" value="1"/>
</dbReference>
<dbReference type="AlphaFoldDB" id="A0A0G0Y4X4"/>
<protein>
    <recommendedName>
        <fullName evidence="2">HTH cro/C1-type domain-containing protein</fullName>
    </recommendedName>
</protein>
<dbReference type="EMBL" id="LCCN01000014">
    <property type="protein sequence ID" value="KKS31742.1"/>
    <property type="molecule type" value="Genomic_DNA"/>
</dbReference>
<evidence type="ECO:0000313" key="3">
    <source>
        <dbReference type="EMBL" id="KKS31742.1"/>
    </source>
</evidence>
<evidence type="ECO:0000259" key="2">
    <source>
        <dbReference type="SMART" id="SM00530"/>
    </source>
</evidence>
<dbReference type="SMART" id="SM00530">
    <property type="entry name" value="HTH_XRE"/>
    <property type="match status" value="1"/>
</dbReference>
<gene>
    <name evidence="3" type="ORF">UU93_C0014G0004</name>
</gene>
<dbReference type="GO" id="GO:0003677">
    <property type="term" value="F:DNA binding"/>
    <property type="evidence" value="ECO:0007669"/>
    <property type="project" value="InterPro"/>
</dbReference>
<evidence type="ECO:0000256" key="1">
    <source>
        <dbReference type="SAM" id="Phobius"/>
    </source>
</evidence>
<dbReference type="InterPro" id="IPR010982">
    <property type="entry name" value="Lambda_DNA-bd_dom_sf"/>
</dbReference>
<dbReference type="PANTHER" id="PTHR34475">
    <property type="match status" value="1"/>
</dbReference>
<dbReference type="InterPro" id="IPR050400">
    <property type="entry name" value="Bact_Cytoskel_RodZ"/>
</dbReference>
<evidence type="ECO:0000313" key="4">
    <source>
        <dbReference type="Proteomes" id="UP000034160"/>
    </source>
</evidence>
<dbReference type="InterPro" id="IPR013783">
    <property type="entry name" value="Ig-like_fold"/>
</dbReference>
<name>A0A0G0Y4X4_9BACT</name>
<feature type="transmembrane region" description="Helical" evidence="1">
    <location>
        <begin position="104"/>
        <end position="123"/>
    </location>
</feature>
<reference evidence="3 4" key="1">
    <citation type="journal article" date="2015" name="Nature">
        <title>rRNA introns, odd ribosomes, and small enigmatic genomes across a large radiation of phyla.</title>
        <authorList>
            <person name="Brown C.T."/>
            <person name="Hug L.A."/>
            <person name="Thomas B.C."/>
            <person name="Sharon I."/>
            <person name="Castelle C.J."/>
            <person name="Singh A."/>
            <person name="Wilkins M.J."/>
            <person name="Williams K.H."/>
            <person name="Banfield J.F."/>
        </authorList>
    </citation>
    <scope>NUCLEOTIDE SEQUENCE [LARGE SCALE GENOMIC DNA]</scope>
</reference>
<comment type="caution">
    <text evidence="3">The sequence shown here is derived from an EMBL/GenBank/DDBJ whole genome shotgun (WGS) entry which is preliminary data.</text>
</comment>
<feature type="domain" description="HTH cro/C1-type" evidence="2">
    <location>
        <begin position="7"/>
        <end position="68"/>
    </location>
</feature>
<keyword evidence="1" id="KW-0472">Membrane</keyword>
<dbReference type="Proteomes" id="UP000034160">
    <property type="component" value="Unassembled WGS sequence"/>
</dbReference>
<dbReference type="Gene3D" id="1.10.260.40">
    <property type="entry name" value="lambda repressor-like DNA-binding domains"/>
    <property type="match status" value="1"/>
</dbReference>
<dbReference type="Pfam" id="PF13413">
    <property type="entry name" value="HTH_25"/>
    <property type="match status" value="1"/>
</dbReference>
<proteinExistence type="predicted"/>
<keyword evidence="1" id="KW-0812">Transmembrane</keyword>
<dbReference type="STRING" id="1618356.UU93_C0014G0004"/>
<organism evidence="3 4">
    <name type="scientific">Candidatus Amesbacteria bacterium GW2011_GWA2_42_12</name>
    <dbReference type="NCBI Taxonomy" id="1618356"/>
    <lineage>
        <taxon>Bacteria</taxon>
        <taxon>Candidatus Amesiibacteriota</taxon>
    </lineage>
</organism>
<accession>A0A0G0Y4X4</accession>
<dbReference type="InterPro" id="IPR001387">
    <property type="entry name" value="Cro/C1-type_HTH"/>
</dbReference>
<dbReference type="Gene3D" id="2.60.40.10">
    <property type="entry name" value="Immunoglobulins"/>
    <property type="match status" value="1"/>
</dbReference>
<dbReference type="PANTHER" id="PTHR34475:SF1">
    <property type="entry name" value="CYTOSKELETON PROTEIN RODZ"/>
    <property type="match status" value="1"/>
</dbReference>